<organism evidence="2 3">
    <name type="scientific">Clostridium luticellarii</name>
    <dbReference type="NCBI Taxonomy" id="1691940"/>
    <lineage>
        <taxon>Bacteria</taxon>
        <taxon>Bacillati</taxon>
        <taxon>Bacillota</taxon>
        <taxon>Clostridia</taxon>
        <taxon>Eubacteriales</taxon>
        <taxon>Clostridiaceae</taxon>
        <taxon>Clostridium</taxon>
    </lineage>
</organism>
<name>A0A2T0BP52_9CLOT</name>
<sequence>MAAKETLLQTSVILKYKDGLDENGKEIIKRQTFSNVKIDAAVQDIYDVALEIEKLLGKTLDELVKQDQSGITNA</sequence>
<comment type="caution">
    <text evidence="2">The sequence shown here is derived from an EMBL/GenBank/DDBJ whole genome shotgun (WGS) entry which is preliminary data.</text>
</comment>
<accession>A0A2T0BP52</accession>
<protein>
    <recommendedName>
        <fullName evidence="1">DUF1659 domain-containing protein</fullName>
    </recommendedName>
</protein>
<dbReference type="InterPro" id="IPR012454">
    <property type="entry name" value="DUF1659"/>
</dbReference>
<dbReference type="AlphaFoldDB" id="A0A2T0BP52"/>
<dbReference type="EMBL" id="PVXP01000013">
    <property type="protein sequence ID" value="PRR85668.1"/>
    <property type="molecule type" value="Genomic_DNA"/>
</dbReference>
<feature type="domain" description="DUF1659" evidence="1">
    <location>
        <begin position="3"/>
        <end position="73"/>
    </location>
</feature>
<dbReference type="OrthoDB" id="1955198at2"/>
<evidence type="ECO:0000313" key="2">
    <source>
        <dbReference type="EMBL" id="PRR85668.1"/>
    </source>
</evidence>
<keyword evidence="3" id="KW-1185">Reference proteome</keyword>
<dbReference type="RefSeq" id="WP_106008774.1">
    <property type="nucleotide sequence ID" value="NZ_PVXP01000013.1"/>
</dbReference>
<reference evidence="2 3" key="1">
    <citation type="submission" date="2018-03" db="EMBL/GenBank/DDBJ databases">
        <title>Genome sequence of Clostridium luticellarii DSM 29923.</title>
        <authorList>
            <person name="Poehlein A."/>
            <person name="Daniel R."/>
        </authorList>
    </citation>
    <scope>NUCLEOTIDE SEQUENCE [LARGE SCALE GENOMIC DNA]</scope>
    <source>
        <strain evidence="2 3">DSM 29923</strain>
    </source>
</reference>
<dbReference type="Proteomes" id="UP000237798">
    <property type="component" value="Unassembled WGS sequence"/>
</dbReference>
<proteinExistence type="predicted"/>
<evidence type="ECO:0000313" key="3">
    <source>
        <dbReference type="Proteomes" id="UP000237798"/>
    </source>
</evidence>
<evidence type="ECO:0000259" key="1">
    <source>
        <dbReference type="Pfam" id="PF07872"/>
    </source>
</evidence>
<dbReference type="Pfam" id="PF07872">
    <property type="entry name" value="DUF1659"/>
    <property type="match status" value="1"/>
</dbReference>
<gene>
    <name evidence="2" type="ORF">CLLU_12940</name>
</gene>